<dbReference type="GO" id="GO:0005737">
    <property type="term" value="C:cytoplasm"/>
    <property type="evidence" value="ECO:0007669"/>
    <property type="project" value="UniProtKB-SubCell"/>
</dbReference>
<dbReference type="InterPro" id="IPR022450">
    <property type="entry name" value="TsaD"/>
</dbReference>
<evidence type="ECO:0000313" key="11">
    <source>
        <dbReference type="Proteomes" id="UP000016762"/>
    </source>
</evidence>
<feature type="binding site" evidence="8">
    <location>
        <begin position="142"/>
        <end position="146"/>
    </location>
    <ligand>
        <name>substrate</name>
    </ligand>
</feature>
<dbReference type="PANTHER" id="PTHR11735">
    <property type="entry name" value="TRNA N6-ADENOSINE THREONYLCARBAMOYLTRANSFERASE"/>
    <property type="match status" value="1"/>
</dbReference>
<keyword evidence="3 8" id="KW-0819">tRNA processing</keyword>
<keyword evidence="11" id="KW-1185">Reference proteome</keyword>
<keyword evidence="4 8" id="KW-0479">Metal-binding</keyword>
<dbReference type="EMBL" id="AWXE01000004">
    <property type="protein sequence ID" value="ERL46500.1"/>
    <property type="molecule type" value="Genomic_DNA"/>
</dbReference>
<dbReference type="GO" id="GO:0061711">
    <property type="term" value="F:tRNA N(6)-L-threonylcarbamoyladenine synthase activity"/>
    <property type="evidence" value="ECO:0007669"/>
    <property type="project" value="UniProtKB-EC"/>
</dbReference>
<keyword evidence="5 8" id="KW-0408">Iron</keyword>
<evidence type="ECO:0000256" key="2">
    <source>
        <dbReference type="ARBA" id="ARBA00022679"/>
    </source>
</evidence>
<proteinExistence type="inferred from homology"/>
<dbReference type="InterPro" id="IPR043129">
    <property type="entry name" value="ATPase_NBD"/>
</dbReference>
<comment type="caution">
    <text evidence="10">The sequence shown here is derived from an EMBL/GenBank/DDBJ whole genome shotgun (WGS) entry which is preliminary data.</text>
</comment>
<feature type="binding site" evidence="8">
    <location>
        <position position="124"/>
    </location>
    <ligand>
        <name>Fe cation</name>
        <dbReference type="ChEBI" id="CHEBI:24875"/>
    </ligand>
</feature>
<dbReference type="FunFam" id="3.30.420.40:FF:000040">
    <property type="entry name" value="tRNA N6-adenosine threonylcarbamoyltransferase"/>
    <property type="match status" value="1"/>
</dbReference>
<dbReference type="Proteomes" id="UP000016762">
    <property type="component" value="Unassembled WGS sequence"/>
</dbReference>
<comment type="subcellular location">
    <subcellularLocation>
        <location evidence="8">Cytoplasm</location>
    </subcellularLocation>
</comment>
<dbReference type="STRING" id="1397666.RS24_01503"/>
<evidence type="ECO:0000259" key="9">
    <source>
        <dbReference type="Pfam" id="PF00814"/>
    </source>
</evidence>
<dbReference type="CDD" id="cd24133">
    <property type="entry name" value="ASKHA_NBD_TsaD_bac"/>
    <property type="match status" value="1"/>
</dbReference>
<feature type="binding site" evidence="8">
    <location>
        <position position="320"/>
    </location>
    <ligand>
        <name>Fe cation</name>
        <dbReference type="ChEBI" id="CHEBI:24875"/>
    </ligand>
</feature>
<dbReference type="PRINTS" id="PR00789">
    <property type="entry name" value="OSIALOPTASE"/>
</dbReference>
<dbReference type="NCBIfam" id="TIGR00329">
    <property type="entry name" value="gcp_kae1"/>
    <property type="match status" value="1"/>
</dbReference>
<gene>
    <name evidence="10" type="primary">atuA</name>
    <name evidence="8" type="synonym">tsaD</name>
    <name evidence="10" type="ORF">RS24_01503</name>
</gene>
<name>U2WSF3_9PROT</name>
<keyword evidence="6 8" id="KW-0012">Acyltransferase</keyword>
<evidence type="ECO:0000256" key="4">
    <source>
        <dbReference type="ARBA" id="ARBA00022723"/>
    </source>
</evidence>
<dbReference type="AlphaFoldDB" id="U2WSF3"/>
<dbReference type="GO" id="GO:0005506">
    <property type="term" value="F:iron ion binding"/>
    <property type="evidence" value="ECO:0007669"/>
    <property type="project" value="UniProtKB-UniRule"/>
</dbReference>
<feature type="binding site" evidence="8">
    <location>
        <position position="175"/>
    </location>
    <ligand>
        <name>substrate</name>
    </ligand>
</feature>
<dbReference type="EC" id="2.3.1.234" evidence="8"/>
<sequence>MTLTVLGIETSCDETAAAVIRLDPEKPDGPGEILSNCVHSQIDAHAPYGGVVPEIAARRHVSIIDGLVEQAVADADINLTELDGIAATAGPGLVGGVMVGLMTGKMLALSLDKPFIGVNHLEGHALTVRLCAPLAFPYLLLLVSGGHCQLIAVKDHGLYETYGSTLDDAAGEAFDKAAKLMGLGYPGGPAIEKLAQKGDATVFDLPRPLTGDGGCDFSFSGLKTALRVRATQMQPVSETDLANLAASLQQAITDCLVERSHNAMRRFSQDRSAQAGDNAHLKFVVAGGVAANTHIKTALEQMCDKENFSFHVAPPHLCTDNAAMIAWAGAERLRIGKLSMLNMAARPRWPLMELNRL</sequence>
<evidence type="ECO:0000256" key="6">
    <source>
        <dbReference type="ARBA" id="ARBA00023315"/>
    </source>
</evidence>
<evidence type="ECO:0000256" key="5">
    <source>
        <dbReference type="ARBA" id="ARBA00023004"/>
    </source>
</evidence>
<evidence type="ECO:0000256" key="7">
    <source>
        <dbReference type="ARBA" id="ARBA00048117"/>
    </source>
</evidence>
<accession>U2WSF3</accession>
<dbReference type="InterPro" id="IPR017861">
    <property type="entry name" value="KAE1/TsaD"/>
</dbReference>
<dbReference type="PATRIC" id="fig|1397666.3.peg.1392"/>
<feature type="domain" description="Gcp-like" evidence="9">
    <location>
        <begin position="32"/>
        <end position="327"/>
    </location>
</feature>
<keyword evidence="2 8" id="KW-0808">Transferase</keyword>
<feature type="binding site" evidence="8">
    <location>
        <position position="188"/>
    </location>
    <ligand>
        <name>substrate</name>
    </ligand>
</feature>
<comment type="function">
    <text evidence="8">Required for the formation of a threonylcarbamoyl group on adenosine at position 37 (t(6)A37) in tRNAs that read codons beginning with adenine. Is involved in the transfer of the threonylcarbamoyl moiety of threonylcarbamoyl-AMP (TC-AMP) to the N6 group of A37, together with TsaE and TsaB. TsaD likely plays a direct catalytic role in this reaction.</text>
</comment>
<dbReference type="Pfam" id="PF00814">
    <property type="entry name" value="TsaD"/>
    <property type="match status" value="1"/>
</dbReference>
<evidence type="ECO:0000313" key="10">
    <source>
        <dbReference type="EMBL" id="ERL46500.1"/>
    </source>
</evidence>
<dbReference type="GO" id="GO:0002949">
    <property type="term" value="P:tRNA threonylcarbamoyladenosine modification"/>
    <property type="evidence" value="ECO:0007669"/>
    <property type="project" value="UniProtKB-UniRule"/>
</dbReference>
<reference evidence="10 11" key="1">
    <citation type="journal article" date="2014" name="FEMS Microbiol. Ecol.">
        <title>Genomic differentiation among two strains of the PS1 clade isolated from geographically separated marine habitats.</title>
        <authorList>
            <person name="Jimenez-Infante F."/>
            <person name="Ngugi D.K."/>
            <person name="Alam I."/>
            <person name="Rashid M."/>
            <person name="Baalawi W."/>
            <person name="Kamau A.A."/>
            <person name="Bajic V.B."/>
            <person name="Stingl U."/>
        </authorList>
    </citation>
    <scope>NUCLEOTIDE SEQUENCE [LARGE SCALE GENOMIC DNA]</scope>
    <source>
        <strain evidence="10 11">RS24</strain>
    </source>
</reference>
<comment type="similarity">
    <text evidence="8">Belongs to the KAE1 / TsaD family.</text>
</comment>
<protein>
    <recommendedName>
        <fullName evidence="8">tRNA N6-adenosine threonylcarbamoyltransferase</fullName>
        <ecNumber evidence="8">2.3.1.234</ecNumber>
    </recommendedName>
    <alternativeName>
        <fullName evidence="8">N6-L-threonylcarbamoyladenine synthase</fullName>
        <shortName evidence="8">t(6)A synthase</shortName>
    </alternativeName>
    <alternativeName>
        <fullName evidence="8">t(6)A37 threonylcarbamoyladenosine biosynthesis protein TsaD</fullName>
    </alternativeName>
    <alternativeName>
        <fullName evidence="8">tRNA threonylcarbamoyladenosine biosynthesis protein TsaD</fullName>
    </alternativeName>
</protein>
<keyword evidence="1 8" id="KW-0963">Cytoplasm</keyword>
<organism evidence="10 11">
    <name type="scientific">Candidatus Micropelagius thuwalensis</name>
    <dbReference type="NCBI Taxonomy" id="1397666"/>
    <lineage>
        <taxon>Bacteria</taxon>
        <taxon>Pseudomonadati</taxon>
        <taxon>Pseudomonadota</taxon>
        <taxon>Alphaproteobacteria</taxon>
        <taxon>PS1 clade</taxon>
        <taxon>Candidatus Micropelagius</taxon>
    </lineage>
</organism>
<dbReference type="PANTHER" id="PTHR11735:SF6">
    <property type="entry name" value="TRNA N6-ADENOSINE THREONYLCARBAMOYLTRANSFERASE, MITOCHONDRIAL"/>
    <property type="match status" value="1"/>
</dbReference>
<comment type="catalytic activity">
    <reaction evidence="7 8">
        <text>L-threonylcarbamoyladenylate + adenosine(37) in tRNA = N(6)-L-threonylcarbamoyladenosine(37) in tRNA + AMP + H(+)</text>
        <dbReference type="Rhea" id="RHEA:37059"/>
        <dbReference type="Rhea" id="RHEA-COMP:10162"/>
        <dbReference type="Rhea" id="RHEA-COMP:10163"/>
        <dbReference type="ChEBI" id="CHEBI:15378"/>
        <dbReference type="ChEBI" id="CHEBI:73682"/>
        <dbReference type="ChEBI" id="CHEBI:74411"/>
        <dbReference type="ChEBI" id="CHEBI:74418"/>
        <dbReference type="ChEBI" id="CHEBI:456215"/>
        <dbReference type="EC" id="2.3.1.234"/>
    </reaction>
</comment>
<dbReference type="Gene3D" id="3.30.420.40">
    <property type="match status" value="2"/>
</dbReference>
<comment type="cofactor">
    <cofactor evidence="8">
        <name>Fe(2+)</name>
        <dbReference type="ChEBI" id="CHEBI:29033"/>
    </cofactor>
    <text evidence="8">Binds 1 Fe(2+) ion per subunit.</text>
</comment>
<evidence type="ECO:0000256" key="3">
    <source>
        <dbReference type="ARBA" id="ARBA00022694"/>
    </source>
</evidence>
<evidence type="ECO:0000256" key="8">
    <source>
        <dbReference type="HAMAP-Rule" id="MF_01445"/>
    </source>
</evidence>
<feature type="binding site" evidence="8">
    <location>
        <position position="192"/>
    </location>
    <ligand>
        <name>substrate</name>
    </ligand>
</feature>
<evidence type="ECO:0000256" key="1">
    <source>
        <dbReference type="ARBA" id="ARBA00022490"/>
    </source>
</evidence>
<dbReference type="HAMAP" id="MF_01445">
    <property type="entry name" value="TsaD"/>
    <property type="match status" value="1"/>
</dbReference>
<dbReference type="InterPro" id="IPR000905">
    <property type="entry name" value="Gcp-like_dom"/>
</dbReference>
<feature type="binding site" evidence="8">
    <location>
        <position position="292"/>
    </location>
    <ligand>
        <name>substrate</name>
    </ligand>
</feature>
<feature type="binding site" evidence="8">
    <location>
        <position position="120"/>
    </location>
    <ligand>
        <name>Fe cation</name>
        <dbReference type="ChEBI" id="CHEBI:24875"/>
    </ligand>
</feature>
<dbReference type="SUPFAM" id="SSF53067">
    <property type="entry name" value="Actin-like ATPase domain"/>
    <property type="match status" value="2"/>
</dbReference>
<dbReference type="eggNOG" id="COG0533">
    <property type="taxonomic scope" value="Bacteria"/>
</dbReference>
<dbReference type="NCBIfam" id="TIGR03723">
    <property type="entry name" value="T6A_TsaD_YgjD"/>
    <property type="match status" value="1"/>
</dbReference>